<feature type="domain" description="Fibronectin type-III" evidence="1">
    <location>
        <begin position="67"/>
        <end position="155"/>
    </location>
</feature>
<evidence type="ECO:0000313" key="3">
    <source>
        <dbReference type="Proteomes" id="UP000694558"/>
    </source>
</evidence>
<feature type="domain" description="Fibronectin type-III" evidence="1">
    <location>
        <begin position="156"/>
        <end position="241"/>
    </location>
</feature>
<name>A0A8D3D0G0_SCOMX</name>
<protein>
    <recommendedName>
        <fullName evidence="1">Fibronectin type-III domain-containing protein</fullName>
    </recommendedName>
</protein>
<dbReference type="PANTHER" id="PTHR47135">
    <property type="entry name" value="FIBRONECTIN TYPE III DOMAIN-CONTAINING PROTEIN 7"/>
    <property type="match status" value="1"/>
</dbReference>
<evidence type="ECO:0000259" key="1">
    <source>
        <dbReference type="PROSITE" id="PS50853"/>
    </source>
</evidence>
<dbReference type="GeneTree" id="ENSGT00390000004674"/>
<proteinExistence type="predicted"/>
<accession>A0A8D3D0G0</accession>
<sequence length="630" mass="65645">MPVNYTATAARSGNANVTALRCVTEGSSCTLSNLECGVQYAVAVRAISSTCEGHGSVPQIVNSIPCTPVNVQGVVDCSTHTLQASWDAVCPTCAESYISTLTGAGGFSTSCASANRSCLFPDLQCAQTYALSVSAFNDRCNSSRSAAIPARTAPCDPTNVTAALNCLSGVATVTWGTSAGANHYKVLAEASGHVDSCASTSTSCELTQLQCGEDYTVTVLAGDGKCNSSILAKTNITTAPCAPVIQSHSLDCATNHASVSWAEDEDAASVTLSATSSLGHSTSCSSSTNSSCVLDALQCGHTYTVQAVAQRIPCSSEPSGTFQIVTGKFVFKPVFTLHYSMLKILSFASYVFSNRLSSSLSPSAPCAPANVESTYSCETGIGLLSWDETLGRESFYATVRSGNHTASCRSSQTNCPLPSLLCGRRYDVEVMAVADHCNSSVPGVTQIQTAPCAPTNVSASLVCDNNTAAVSWQPSPGAISYKVTALGRDGDVKQCTTNDTSCDLPDLHCAQTYMITLTPFSGPCKGVDSAPHNFVAGPCPPTSVNVALRCDGNVGHVTWNPALQADMYVVTAMDEHNHTCTSNGTSCNLTDLQCGEASVVTVVTVERGCRSKPSLPFTFQSGQGWLHVYF</sequence>
<dbReference type="Gene3D" id="2.60.40.10">
    <property type="entry name" value="Immunoglobulins"/>
    <property type="match status" value="3"/>
</dbReference>
<dbReference type="CDD" id="cd00063">
    <property type="entry name" value="FN3"/>
    <property type="match status" value="1"/>
</dbReference>
<dbReference type="Proteomes" id="UP000694558">
    <property type="component" value="Chromosome 12"/>
</dbReference>
<organism evidence="2 3">
    <name type="scientific">Scophthalmus maximus</name>
    <name type="common">Turbot</name>
    <name type="synonym">Psetta maxima</name>
    <dbReference type="NCBI Taxonomy" id="52904"/>
    <lineage>
        <taxon>Eukaryota</taxon>
        <taxon>Metazoa</taxon>
        <taxon>Chordata</taxon>
        <taxon>Craniata</taxon>
        <taxon>Vertebrata</taxon>
        <taxon>Euteleostomi</taxon>
        <taxon>Actinopterygii</taxon>
        <taxon>Neopterygii</taxon>
        <taxon>Teleostei</taxon>
        <taxon>Neoteleostei</taxon>
        <taxon>Acanthomorphata</taxon>
        <taxon>Carangaria</taxon>
        <taxon>Pleuronectiformes</taxon>
        <taxon>Pleuronectoidei</taxon>
        <taxon>Scophthalmidae</taxon>
        <taxon>Scophthalmus</taxon>
    </lineage>
</organism>
<evidence type="ECO:0000313" key="2">
    <source>
        <dbReference type="Ensembl" id="ENSSMAP00000053018.1"/>
    </source>
</evidence>
<dbReference type="PROSITE" id="PS50853">
    <property type="entry name" value="FN3"/>
    <property type="match status" value="4"/>
</dbReference>
<dbReference type="Ensembl" id="ENSSMAT00000080810.1">
    <property type="protein sequence ID" value="ENSSMAP00000053018.1"/>
    <property type="gene ID" value="ENSSMAG00000019363.2"/>
</dbReference>
<dbReference type="InterPro" id="IPR003961">
    <property type="entry name" value="FN3_dom"/>
</dbReference>
<reference evidence="2" key="1">
    <citation type="submission" date="2023-05" db="EMBL/GenBank/DDBJ databases">
        <title>High-quality long-read genome of Scophthalmus maximus.</title>
        <authorList>
            <person name="Lien S."/>
            <person name="Martinez P."/>
        </authorList>
    </citation>
    <scope>NUCLEOTIDE SEQUENCE [LARGE SCALE GENOMIC DNA]</scope>
</reference>
<dbReference type="SMART" id="SM00060">
    <property type="entry name" value="FN3"/>
    <property type="match status" value="6"/>
</dbReference>
<dbReference type="SUPFAM" id="SSF49265">
    <property type="entry name" value="Fibronectin type III"/>
    <property type="match status" value="5"/>
</dbReference>
<dbReference type="InterPro" id="IPR013783">
    <property type="entry name" value="Ig-like_fold"/>
</dbReference>
<feature type="domain" description="Fibronectin type-III" evidence="1">
    <location>
        <begin position="540"/>
        <end position="624"/>
    </location>
</feature>
<dbReference type="Pfam" id="PF00041">
    <property type="entry name" value="fn3"/>
    <property type="match status" value="1"/>
</dbReference>
<dbReference type="AlphaFoldDB" id="A0A8D3D0G0"/>
<feature type="domain" description="Fibronectin type-III" evidence="1">
    <location>
        <begin position="453"/>
        <end position="539"/>
    </location>
</feature>
<dbReference type="PANTHER" id="PTHR47135:SF3">
    <property type="entry name" value="FIBRONECTIN TYPE-III DOMAIN-CONTAINING PROTEIN"/>
    <property type="match status" value="1"/>
</dbReference>
<reference evidence="2" key="2">
    <citation type="submission" date="2025-08" db="UniProtKB">
        <authorList>
            <consortium name="Ensembl"/>
        </authorList>
    </citation>
    <scope>IDENTIFICATION</scope>
</reference>
<dbReference type="InterPro" id="IPR036116">
    <property type="entry name" value="FN3_sf"/>
</dbReference>